<feature type="disulfide bond" evidence="1">
    <location>
        <begin position="81"/>
        <end position="87"/>
    </location>
</feature>
<dbReference type="SUPFAM" id="SSF49870">
    <property type="entry name" value="Osmotin, thaumatin-like protein"/>
    <property type="match status" value="1"/>
</dbReference>
<dbReference type="PANTHER" id="PTHR31013:SF2">
    <property type="entry name" value="THAUMATIN-LIKE PROTEIN"/>
    <property type="match status" value="1"/>
</dbReference>
<reference evidence="2 3" key="1">
    <citation type="journal article" date="2019" name="New Phytol.">
        <title>Comparative genomics reveals unique wood-decay strategies and fruiting body development in the Schizophyllaceae.</title>
        <authorList>
            <person name="Almasi E."/>
            <person name="Sahu N."/>
            <person name="Krizsan K."/>
            <person name="Balint B."/>
            <person name="Kovacs G.M."/>
            <person name="Kiss B."/>
            <person name="Cseklye J."/>
            <person name="Drula E."/>
            <person name="Henrissat B."/>
            <person name="Nagy I."/>
            <person name="Chovatia M."/>
            <person name="Adam C."/>
            <person name="LaButti K."/>
            <person name="Lipzen A."/>
            <person name="Riley R."/>
            <person name="Grigoriev I.V."/>
            <person name="Nagy L.G."/>
        </authorList>
    </citation>
    <scope>NUCLEOTIDE SEQUENCE [LARGE SCALE GENOMIC DNA]</scope>
    <source>
        <strain evidence="2 3">NL-1724</strain>
    </source>
</reference>
<comment type="caution">
    <text evidence="2">The sequence shown here is derived from an EMBL/GenBank/DDBJ whole genome shotgun (WGS) entry which is preliminary data.</text>
</comment>
<protein>
    <submittedName>
        <fullName evidence="2">Thaumatin</fullName>
    </submittedName>
</protein>
<keyword evidence="1" id="KW-1015">Disulfide bond</keyword>
<dbReference type="Gene3D" id="2.60.110.10">
    <property type="entry name" value="Thaumatin"/>
    <property type="match status" value="1"/>
</dbReference>
<accession>A0A550CLY0</accession>
<dbReference type="AlphaFoldDB" id="A0A550CLY0"/>
<keyword evidence="3" id="KW-1185">Reference proteome</keyword>
<dbReference type="PANTHER" id="PTHR31013">
    <property type="entry name" value="THAUMATIN FAMILY PROTEIN-RELATED"/>
    <property type="match status" value="1"/>
</dbReference>
<evidence type="ECO:0000256" key="1">
    <source>
        <dbReference type="PIRSR" id="PIRSR002703-1"/>
    </source>
</evidence>
<dbReference type="InterPro" id="IPR037176">
    <property type="entry name" value="Osmotin/thaumatin-like_sf"/>
</dbReference>
<dbReference type="OrthoDB" id="430315at2759"/>
<evidence type="ECO:0000313" key="2">
    <source>
        <dbReference type="EMBL" id="TRM65813.1"/>
    </source>
</evidence>
<name>A0A550CLY0_9AGAR</name>
<dbReference type="PROSITE" id="PS51367">
    <property type="entry name" value="THAUMATIN_2"/>
    <property type="match status" value="1"/>
</dbReference>
<sequence length="176" mass="17896">MSLLASVSAFTINFNNKCGYAIWPAVGAAPNGQPDASIAWGQKLEAGASASTTVDDHALGVRAWGRTGCDASGSNCATGACVGGMVCTDAGITAAALYSEYGYGDQGQWGGELCSWDLSYVGGSINIPASLSSSDGKSVTCTEASCPTDQAYANPDDHEAVRQSSLGATYTHTFCP</sequence>
<dbReference type="Pfam" id="PF00314">
    <property type="entry name" value="Thaumatin"/>
    <property type="match status" value="1"/>
</dbReference>
<dbReference type="PIRSF" id="PIRSF002703">
    <property type="entry name" value="Thaumatin"/>
    <property type="match status" value="1"/>
</dbReference>
<evidence type="ECO:0000313" key="3">
    <source>
        <dbReference type="Proteomes" id="UP000320762"/>
    </source>
</evidence>
<feature type="disulfide bond" evidence="1">
    <location>
        <begin position="69"/>
        <end position="76"/>
    </location>
</feature>
<proteinExistence type="predicted"/>
<gene>
    <name evidence="2" type="ORF">BD626DRAFT_566466</name>
</gene>
<dbReference type="SMART" id="SM00205">
    <property type="entry name" value="THN"/>
    <property type="match status" value="1"/>
</dbReference>
<dbReference type="EMBL" id="VDMD01000004">
    <property type="protein sequence ID" value="TRM65813.1"/>
    <property type="molecule type" value="Genomic_DNA"/>
</dbReference>
<dbReference type="InterPro" id="IPR001938">
    <property type="entry name" value="Thaumatin"/>
</dbReference>
<organism evidence="2 3">
    <name type="scientific">Schizophyllum amplum</name>
    <dbReference type="NCBI Taxonomy" id="97359"/>
    <lineage>
        <taxon>Eukaryota</taxon>
        <taxon>Fungi</taxon>
        <taxon>Dikarya</taxon>
        <taxon>Basidiomycota</taxon>
        <taxon>Agaricomycotina</taxon>
        <taxon>Agaricomycetes</taxon>
        <taxon>Agaricomycetidae</taxon>
        <taxon>Agaricales</taxon>
        <taxon>Schizophyllaceae</taxon>
        <taxon>Schizophyllum</taxon>
    </lineage>
</organism>
<dbReference type="STRING" id="97359.A0A550CLY0"/>
<dbReference type="Proteomes" id="UP000320762">
    <property type="component" value="Unassembled WGS sequence"/>
</dbReference>